<dbReference type="Gene3D" id="2.60.200.40">
    <property type="match status" value="1"/>
</dbReference>
<dbReference type="GO" id="GO:0016301">
    <property type="term" value="F:kinase activity"/>
    <property type="evidence" value="ECO:0007669"/>
    <property type="project" value="UniProtKB-KW"/>
</dbReference>
<keyword evidence="5 10" id="KW-0418">Kinase</keyword>
<dbReference type="Pfam" id="PF19279">
    <property type="entry name" value="YegS_C"/>
    <property type="match status" value="1"/>
</dbReference>
<dbReference type="SMART" id="SM00046">
    <property type="entry name" value="DAGKc"/>
    <property type="match status" value="1"/>
</dbReference>
<dbReference type="Gene3D" id="3.40.50.10330">
    <property type="entry name" value="Probable inorganic polyphosphate/atp-NAD kinase, domain 1"/>
    <property type="match status" value="1"/>
</dbReference>
<protein>
    <submittedName>
        <fullName evidence="10">YegS/Rv2252/BmrU family lipid kinase</fullName>
    </submittedName>
</protein>
<dbReference type="InterPro" id="IPR005218">
    <property type="entry name" value="Diacylglycerol/lipid_kinase"/>
</dbReference>
<dbReference type="InterPro" id="IPR045540">
    <property type="entry name" value="YegS/DAGK_C"/>
</dbReference>
<evidence type="ECO:0000256" key="5">
    <source>
        <dbReference type="ARBA" id="ARBA00022777"/>
    </source>
</evidence>
<keyword evidence="4" id="KW-0547">Nucleotide-binding</keyword>
<dbReference type="InterPro" id="IPR050187">
    <property type="entry name" value="Lipid_Phosphate_FormReg"/>
</dbReference>
<proteinExistence type="inferred from homology"/>
<feature type="domain" description="DAGKc" evidence="9">
    <location>
        <begin position="10"/>
        <end position="146"/>
    </location>
</feature>
<evidence type="ECO:0000256" key="2">
    <source>
        <dbReference type="ARBA" id="ARBA00005983"/>
    </source>
</evidence>
<dbReference type="NCBIfam" id="TIGR00147">
    <property type="entry name" value="YegS/Rv2252/BmrU family lipid kinase"/>
    <property type="match status" value="1"/>
</dbReference>
<keyword evidence="3" id="KW-0808">Transferase</keyword>
<evidence type="ECO:0000256" key="7">
    <source>
        <dbReference type="ARBA" id="ARBA00023209"/>
    </source>
</evidence>
<organism evidence="10 11">
    <name type="scientific">Jeotgalibaca ciconiae</name>
    <dbReference type="NCBI Taxonomy" id="2496265"/>
    <lineage>
        <taxon>Bacteria</taxon>
        <taxon>Bacillati</taxon>
        <taxon>Bacillota</taxon>
        <taxon>Bacilli</taxon>
        <taxon>Lactobacillales</taxon>
        <taxon>Carnobacteriaceae</taxon>
        <taxon>Jeotgalibaca</taxon>
    </lineage>
</organism>
<evidence type="ECO:0000256" key="6">
    <source>
        <dbReference type="ARBA" id="ARBA00022840"/>
    </source>
</evidence>
<comment type="similarity">
    <text evidence="2">Belongs to the diacylglycerol/lipid kinase family.</text>
</comment>
<sequence length="322" mass="36175">MNGYDTKEYKMTTRYHIIANLHSGSGKGKKVVLDVHKKLNEKKIPFLLYQTEYRKHAITLIQKVIANMNLETDRILVIGGDGTLHEVIAGMSLLEKKIPVGYLPAGTGNDFARAIDLPTSYHKGLANILHAEEPQIMECFLYEDAELKTIGVGLNSLGMGFDGKIIEILDNKHTKRNILSAVRLEKLIYLNSIADAFKKRKTFEVEVTVDNKTSTYSDVLIAGAMNHPYFGGGIKIDPESNPNTSELAIMIIKNLSFPNLVRLLTKVLTSGKHIHSPYFERLAGKELEIKVSEPVPTQVDGELLPEEQYHFHFKLSAFLLWK</sequence>
<dbReference type="InterPro" id="IPR017438">
    <property type="entry name" value="ATP-NAD_kinase_N"/>
</dbReference>
<keyword evidence="7" id="KW-0594">Phospholipid biosynthesis</keyword>
<dbReference type="Proteomes" id="UP000273326">
    <property type="component" value="Chromosome"/>
</dbReference>
<dbReference type="EMBL" id="CP034465">
    <property type="protein sequence ID" value="AZP05145.1"/>
    <property type="molecule type" value="Genomic_DNA"/>
</dbReference>
<keyword evidence="11" id="KW-1185">Reference proteome</keyword>
<dbReference type="PANTHER" id="PTHR12358:SF54">
    <property type="entry name" value="SPHINGOSINE KINASE RELATED PROTEIN"/>
    <property type="match status" value="1"/>
</dbReference>
<evidence type="ECO:0000259" key="9">
    <source>
        <dbReference type="PROSITE" id="PS50146"/>
    </source>
</evidence>
<gene>
    <name evidence="10" type="ORF">EJN90_11135</name>
</gene>
<keyword evidence="7" id="KW-0444">Lipid biosynthesis</keyword>
<name>A0A3Q9BLR3_9LACT</name>
<keyword evidence="6" id="KW-0067">ATP-binding</keyword>
<dbReference type="Pfam" id="PF00781">
    <property type="entry name" value="DAGK_cat"/>
    <property type="match status" value="1"/>
</dbReference>
<dbReference type="PROSITE" id="PS50146">
    <property type="entry name" value="DAGK"/>
    <property type="match status" value="1"/>
</dbReference>
<reference evidence="11" key="1">
    <citation type="submission" date="2018-12" db="EMBL/GenBank/DDBJ databases">
        <title>Complete genome sequencing of Jeotgalibaca sp. H21T32.</title>
        <authorList>
            <person name="Bae J.-W."/>
            <person name="Lee S.-Y."/>
        </authorList>
    </citation>
    <scope>NUCLEOTIDE SEQUENCE [LARGE SCALE GENOMIC DNA]</scope>
    <source>
        <strain evidence="11">H21T32</strain>
    </source>
</reference>
<evidence type="ECO:0000256" key="4">
    <source>
        <dbReference type="ARBA" id="ARBA00022741"/>
    </source>
</evidence>
<dbReference type="OrthoDB" id="9786026at2"/>
<keyword evidence="7" id="KW-0443">Lipid metabolism</keyword>
<dbReference type="AlphaFoldDB" id="A0A3Q9BLR3"/>
<dbReference type="InterPro" id="IPR001206">
    <property type="entry name" value="Diacylglycerol_kinase_cat_dom"/>
</dbReference>
<dbReference type="GO" id="GO:0005524">
    <property type="term" value="F:ATP binding"/>
    <property type="evidence" value="ECO:0007669"/>
    <property type="project" value="UniProtKB-KW"/>
</dbReference>
<dbReference type="PANTHER" id="PTHR12358">
    <property type="entry name" value="SPHINGOSINE KINASE"/>
    <property type="match status" value="1"/>
</dbReference>
<dbReference type="KEGG" id="jeh:EJN90_11135"/>
<evidence type="ECO:0000313" key="10">
    <source>
        <dbReference type="EMBL" id="AZP05145.1"/>
    </source>
</evidence>
<evidence type="ECO:0000256" key="8">
    <source>
        <dbReference type="ARBA" id="ARBA00023264"/>
    </source>
</evidence>
<evidence type="ECO:0000256" key="1">
    <source>
        <dbReference type="ARBA" id="ARBA00001946"/>
    </source>
</evidence>
<evidence type="ECO:0000256" key="3">
    <source>
        <dbReference type="ARBA" id="ARBA00022679"/>
    </source>
</evidence>
<accession>A0A3Q9BLR3</accession>
<dbReference type="GO" id="GO:0008654">
    <property type="term" value="P:phospholipid biosynthetic process"/>
    <property type="evidence" value="ECO:0007669"/>
    <property type="project" value="UniProtKB-KW"/>
</dbReference>
<keyword evidence="8" id="KW-1208">Phospholipid metabolism</keyword>
<dbReference type="InterPro" id="IPR016064">
    <property type="entry name" value="NAD/diacylglycerol_kinase_sf"/>
</dbReference>
<dbReference type="SUPFAM" id="SSF111331">
    <property type="entry name" value="NAD kinase/diacylglycerol kinase-like"/>
    <property type="match status" value="1"/>
</dbReference>
<evidence type="ECO:0000313" key="11">
    <source>
        <dbReference type="Proteomes" id="UP000273326"/>
    </source>
</evidence>
<comment type="cofactor">
    <cofactor evidence="1">
        <name>Mg(2+)</name>
        <dbReference type="ChEBI" id="CHEBI:18420"/>
    </cofactor>
</comment>